<dbReference type="Proteomes" id="UP001369082">
    <property type="component" value="Unassembled WGS sequence"/>
</dbReference>
<gene>
    <name evidence="3" type="ORF">V6256_08505</name>
</gene>
<sequence length="444" mass="49631">MKLNFTKYALAIDKARTSFWFVPSIMVLSSILLAIISIYIDAFFINNMDTPLPLINQMDIDAIRSLLGIIAGAMITVTSIVFSITVVSLTLASSQFGPRLLRNFMMDKGTQLVLGAFISNFLFCILIFCAISFQSPYDFKPVLTVIITIIMTGISVGVLIYFIHHIAKSIQADVVIEDVYLELQNHIETLFPSISVPHKEAEHANSNARITVHDHQLNVISKCSGYIQTVDLEGLLTLATNKQVFIECCFKPGDFVLKGTAIAIIHADTKINKDRDAEVLALITLGAYRTPVQDPEFAVHQLVEIALRALSPGINDPYTAITCIDKLNSTLCALTKRAFPEKQYFDKEGILRLDNKVLKFEYIAEAAFTQIRQEANNNAVVTLKLLDSLSQLMYFSCNAEQQNFVIRQTKMIKEQQNKQSLAEEDLNQINHKITSILTKLSPSL</sequence>
<dbReference type="SUPFAM" id="SSF54680">
    <property type="entry name" value="Pyrimidine nucleoside phosphorylase C-terminal domain"/>
    <property type="match status" value="1"/>
</dbReference>
<keyword evidence="2" id="KW-0472">Membrane</keyword>
<organism evidence="3 4">
    <name type="scientific">Psychromonas aquatilis</name>
    <dbReference type="NCBI Taxonomy" id="2005072"/>
    <lineage>
        <taxon>Bacteria</taxon>
        <taxon>Pseudomonadati</taxon>
        <taxon>Pseudomonadota</taxon>
        <taxon>Gammaproteobacteria</taxon>
        <taxon>Alteromonadales</taxon>
        <taxon>Psychromonadaceae</taxon>
        <taxon>Psychromonas</taxon>
    </lineage>
</organism>
<evidence type="ECO:0000313" key="3">
    <source>
        <dbReference type="EMBL" id="MEL0629648.1"/>
    </source>
</evidence>
<keyword evidence="2" id="KW-1133">Transmembrane helix</keyword>
<feature type="transmembrane region" description="Helical" evidence="2">
    <location>
        <begin position="65"/>
        <end position="91"/>
    </location>
</feature>
<feature type="transmembrane region" description="Helical" evidence="2">
    <location>
        <begin position="20"/>
        <end position="45"/>
    </location>
</feature>
<evidence type="ECO:0000313" key="4">
    <source>
        <dbReference type="Proteomes" id="UP001369082"/>
    </source>
</evidence>
<evidence type="ECO:0000256" key="2">
    <source>
        <dbReference type="SAM" id="Phobius"/>
    </source>
</evidence>
<dbReference type="EMBL" id="JBAKAZ010000027">
    <property type="protein sequence ID" value="MEL0629648.1"/>
    <property type="molecule type" value="Genomic_DNA"/>
</dbReference>
<evidence type="ECO:0000256" key="1">
    <source>
        <dbReference type="ARBA" id="ARBA00022679"/>
    </source>
</evidence>
<keyword evidence="4" id="KW-1185">Reference proteome</keyword>
<comment type="caution">
    <text evidence="3">The sequence shown here is derived from an EMBL/GenBank/DDBJ whole genome shotgun (WGS) entry which is preliminary data.</text>
</comment>
<name>A0ABU9GQP4_9GAMM</name>
<feature type="transmembrane region" description="Helical" evidence="2">
    <location>
        <begin position="139"/>
        <end position="163"/>
    </location>
</feature>
<dbReference type="Pfam" id="PF10011">
    <property type="entry name" value="DUF2254"/>
    <property type="match status" value="1"/>
</dbReference>
<accession>A0ABU9GQP4</accession>
<protein>
    <submittedName>
        <fullName evidence="3">DUF2254 domain-containing protein</fullName>
    </submittedName>
</protein>
<dbReference type="InterPro" id="IPR036566">
    <property type="entry name" value="PYNP-like_C_sf"/>
</dbReference>
<reference evidence="3 4" key="1">
    <citation type="submission" date="2024-02" db="EMBL/GenBank/DDBJ databases">
        <title>Bacteria isolated from the canopy kelp, Nereocystis luetkeana.</title>
        <authorList>
            <person name="Pfister C.A."/>
            <person name="Younker I.T."/>
            <person name="Light S.H."/>
        </authorList>
    </citation>
    <scope>NUCLEOTIDE SEQUENCE [LARGE SCALE GENOMIC DNA]</scope>
    <source>
        <strain evidence="3 4">TI.1.05</strain>
    </source>
</reference>
<dbReference type="InterPro" id="IPR018723">
    <property type="entry name" value="DUF2254_membrane"/>
</dbReference>
<keyword evidence="1" id="KW-0808">Transferase</keyword>
<feature type="transmembrane region" description="Helical" evidence="2">
    <location>
        <begin position="112"/>
        <end position="133"/>
    </location>
</feature>
<dbReference type="RefSeq" id="WP_341597742.1">
    <property type="nucleotide sequence ID" value="NZ_JBAKAZ010000027.1"/>
</dbReference>
<proteinExistence type="predicted"/>
<keyword evidence="2" id="KW-0812">Transmembrane</keyword>